<dbReference type="SUPFAM" id="SSF47413">
    <property type="entry name" value="lambda repressor-like DNA-binding domains"/>
    <property type="match status" value="1"/>
</dbReference>
<dbReference type="Gene3D" id="1.10.260.40">
    <property type="entry name" value="lambda repressor-like DNA-binding domains"/>
    <property type="match status" value="1"/>
</dbReference>
<protein>
    <submittedName>
        <fullName evidence="1">Uncharacterized protein</fullName>
    </submittedName>
</protein>
<proteinExistence type="predicted"/>
<sequence length="428" mass="46979">MFDLEDIERAAGMDPDSADYRLRQQLAAADDALLESLVQMRKDKGLTQQDVATRLGRDKATVSNFERLDVDPHLSTIRRYAAAIGASVTHTVAHFDPQDSPAAAAPARGGPPPVIYQLRPSWRPRFEPDVFVPADLGLLTGPLHGSFDPPVNLYWQPGSLDFSDPGDLRLFYASALTRAGTAEQFATWINARAVIANWPAIALPSRVRAAWETIHPMLRDQETAVNPRLRIQDHVLSAIADEGFALAGGSALIDYDVVARDSEDIDAFYNRLDAAAFDRAAAAVIETCSRNGWPARLVFDQDLDKQIKVTVPGDGDTVVQLVYHQRSADPERRRGGGLRLIFADVVGGKAAAMADAARGRDFDDIAHVVQTRGWSLRRVVEAMERLGYPDRAAAFWHNIERFRRGEFDAGITQAGFDPAFSHSVLDAG</sequence>
<dbReference type="InterPro" id="IPR010982">
    <property type="entry name" value="Lambda_DNA-bd_dom_sf"/>
</dbReference>
<keyword evidence="2" id="KW-1185">Reference proteome</keyword>
<dbReference type="Pfam" id="PF13560">
    <property type="entry name" value="HTH_31"/>
    <property type="match status" value="1"/>
</dbReference>
<dbReference type="AlphaFoldDB" id="A0A7I7SDY1"/>
<dbReference type="CDD" id="cd00093">
    <property type="entry name" value="HTH_XRE"/>
    <property type="match status" value="1"/>
</dbReference>
<dbReference type="GO" id="GO:0003677">
    <property type="term" value="F:DNA binding"/>
    <property type="evidence" value="ECO:0007669"/>
    <property type="project" value="InterPro"/>
</dbReference>
<gene>
    <name evidence="1" type="ORF">B8W67_05490</name>
</gene>
<comment type="caution">
    <text evidence="1">The sequence shown here is derived from an EMBL/GenBank/DDBJ whole genome shotgun (WGS) entry which is preliminary data.</text>
</comment>
<organism evidence="1 2">
    <name type="scientific">Mycolicibacillus koreensis</name>
    <dbReference type="NCBI Taxonomy" id="1069220"/>
    <lineage>
        <taxon>Bacteria</taxon>
        <taxon>Bacillati</taxon>
        <taxon>Actinomycetota</taxon>
        <taxon>Actinomycetes</taxon>
        <taxon>Mycobacteriales</taxon>
        <taxon>Mycobacteriaceae</taxon>
        <taxon>Mycolicibacillus</taxon>
    </lineage>
</organism>
<dbReference type="RefSeq" id="WP_085302685.1">
    <property type="nucleotide sequence ID" value="NZ_AP022594.1"/>
</dbReference>
<dbReference type="SMART" id="SM00530">
    <property type="entry name" value="HTH_XRE"/>
    <property type="match status" value="1"/>
</dbReference>
<dbReference type="InterPro" id="IPR001387">
    <property type="entry name" value="Cro/C1-type_HTH"/>
</dbReference>
<dbReference type="Proteomes" id="UP000193577">
    <property type="component" value="Unassembled WGS sequence"/>
</dbReference>
<dbReference type="PROSITE" id="PS50943">
    <property type="entry name" value="HTH_CROC1"/>
    <property type="match status" value="1"/>
</dbReference>
<accession>A0A7I7SDY1</accession>
<reference evidence="1 2" key="1">
    <citation type="submission" date="2017-04" db="EMBL/GenBank/DDBJ databases">
        <title>The new phylogeny of genus Mycobacterium.</title>
        <authorList>
            <person name="Tortoli E."/>
            <person name="Trovato A."/>
            <person name="Cirillo D.M."/>
        </authorList>
    </citation>
    <scope>NUCLEOTIDE SEQUENCE [LARGE SCALE GENOMIC DNA]</scope>
    <source>
        <strain evidence="1 2">KCTC 19819</strain>
    </source>
</reference>
<evidence type="ECO:0000313" key="1">
    <source>
        <dbReference type="EMBL" id="OSC34702.1"/>
    </source>
</evidence>
<dbReference type="OrthoDB" id="3256054at2"/>
<evidence type="ECO:0000313" key="2">
    <source>
        <dbReference type="Proteomes" id="UP000193577"/>
    </source>
</evidence>
<dbReference type="EMBL" id="NCXO01000008">
    <property type="protein sequence ID" value="OSC34702.1"/>
    <property type="molecule type" value="Genomic_DNA"/>
</dbReference>
<name>A0A7I7SDY1_9MYCO</name>